<dbReference type="RefSeq" id="WP_320002921.1">
    <property type="nucleotide sequence ID" value="NZ_JAUHJS010000001.1"/>
</dbReference>
<evidence type="ECO:0000256" key="1">
    <source>
        <dbReference type="ARBA" id="ARBA00006479"/>
    </source>
</evidence>
<dbReference type="PANTHER" id="PTHR18964:SF149">
    <property type="entry name" value="BIFUNCTIONAL UDP-N-ACETYLGLUCOSAMINE 2-EPIMERASE_N-ACETYLMANNOSAMINE KINASE"/>
    <property type="match status" value="1"/>
</dbReference>
<sequence length="317" mass="34375">MKEVVLGIDLGGTNTKFGLVDREGNIIIESSMPTDVHETIGTFQEALYKRSSVLIERANTQLVGVGIGAPNANYYKGTIEYPPNLKWKGITPFVDLFTKYYNVPMVLTNDANAAAIGEMMYGGAKGMRDFIVITLGTGLGSGIVCNGQLLYGHDGFAGELGHSLVNVFGRTCGCGRRGCLETYVSATGIKRTVYKLLADYNGESELVDTSFENLTADQITEAAKRGDKVAIAAFEYTGRILGMKLADAVVHSSPEAIFLFGGLTKADEHIFEPTKRYMEEHMLGIFKGKVKLLVSELNDRNAAVLGAAALVWKEKIH</sequence>
<dbReference type="InterPro" id="IPR043129">
    <property type="entry name" value="ATPase_NBD"/>
</dbReference>
<dbReference type="InterPro" id="IPR000600">
    <property type="entry name" value="ROK"/>
</dbReference>
<dbReference type="Pfam" id="PF00480">
    <property type="entry name" value="ROK"/>
    <property type="match status" value="1"/>
</dbReference>
<protein>
    <submittedName>
        <fullName evidence="2">ROK family protein</fullName>
    </submittedName>
</protein>
<comment type="caution">
    <text evidence="2">The sequence shown here is derived from an EMBL/GenBank/DDBJ whole genome shotgun (WGS) entry which is preliminary data.</text>
</comment>
<dbReference type="EMBL" id="JAUHJS010000001">
    <property type="protein sequence ID" value="MDN4164395.1"/>
    <property type="molecule type" value="Genomic_DNA"/>
</dbReference>
<keyword evidence="3" id="KW-1185">Reference proteome</keyword>
<dbReference type="SUPFAM" id="SSF53067">
    <property type="entry name" value="Actin-like ATPase domain"/>
    <property type="match status" value="1"/>
</dbReference>
<dbReference type="PANTHER" id="PTHR18964">
    <property type="entry name" value="ROK (REPRESSOR, ORF, KINASE) FAMILY"/>
    <property type="match status" value="1"/>
</dbReference>
<organism evidence="2 3">
    <name type="scientific">Shiella aurantiaca</name>
    <dbReference type="NCBI Taxonomy" id="3058365"/>
    <lineage>
        <taxon>Bacteria</taxon>
        <taxon>Pseudomonadati</taxon>
        <taxon>Bacteroidota</taxon>
        <taxon>Cytophagia</taxon>
        <taxon>Cytophagales</taxon>
        <taxon>Shiellaceae</taxon>
        <taxon>Shiella</taxon>
    </lineage>
</organism>
<dbReference type="PROSITE" id="PS01125">
    <property type="entry name" value="ROK"/>
    <property type="match status" value="1"/>
</dbReference>
<gene>
    <name evidence="2" type="ORF">QWY31_02725</name>
</gene>
<dbReference type="Proteomes" id="UP001168552">
    <property type="component" value="Unassembled WGS sequence"/>
</dbReference>
<evidence type="ECO:0000313" key="2">
    <source>
        <dbReference type="EMBL" id="MDN4164395.1"/>
    </source>
</evidence>
<proteinExistence type="inferred from homology"/>
<name>A0ABT8F1T2_9BACT</name>
<reference evidence="2" key="1">
    <citation type="submission" date="2023-06" db="EMBL/GenBank/DDBJ databases">
        <title>Cytophagales bacterium Strain LB-30, isolated from soil.</title>
        <authorList>
            <person name="Liu B."/>
        </authorList>
    </citation>
    <scope>NUCLEOTIDE SEQUENCE</scope>
    <source>
        <strain evidence="2">LB-30</strain>
    </source>
</reference>
<dbReference type="Gene3D" id="3.30.420.40">
    <property type="match status" value="2"/>
</dbReference>
<accession>A0ABT8F1T2</accession>
<comment type="similarity">
    <text evidence="1">Belongs to the ROK (NagC/XylR) family.</text>
</comment>
<dbReference type="InterPro" id="IPR049874">
    <property type="entry name" value="ROK_cs"/>
</dbReference>
<evidence type="ECO:0000313" key="3">
    <source>
        <dbReference type="Proteomes" id="UP001168552"/>
    </source>
</evidence>